<dbReference type="GO" id="GO:0005765">
    <property type="term" value="C:lysosomal membrane"/>
    <property type="evidence" value="ECO:0007669"/>
    <property type="project" value="TreeGrafter"/>
</dbReference>
<dbReference type="Proteomes" id="UP000218231">
    <property type="component" value="Unassembled WGS sequence"/>
</dbReference>
<dbReference type="Gene3D" id="1.20.1250.20">
    <property type="entry name" value="MFS general substrate transporter like domains"/>
    <property type="match status" value="1"/>
</dbReference>
<dbReference type="Pfam" id="PF07690">
    <property type="entry name" value="MFS_1"/>
    <property type="match status" value="1"/>
</dbReference>
<keyword evidence="4 6" id="KW-1133">Transmembrane helix</keyword>
<sequence>MDSKVKFGLSSSEFKQNESKTEEFNKKALWVNICLMTVAGLQISIYYTSIWPYLKELDPSVSIDFLGWVIAAASIGQSIASPVFGYWNQKTHSVIQPVSAGFSVAIIGQLIYLLLPWFPSKSSRWIMLGARCLTGMGTG</sequence>
<proteinExistence type="predicted"/>
<dbReference type="InterPro" id="IPR011701">
    <property type="entry name" value="MFS"/>
</dbReference>
<evidence type="ECO:0000313" key="7">
    <source>
        <dbReference type="EMBL" id="PAV85992.1"/>
    </source>
</evidence>
<comment type="caution">
    <text evidence="7">The sequence shown here is derived from an EMBL/GenBank/DDBJ whole genome shotgun (WGS) entry which is preliminary data.</text>
</comment>
<dbReference type="AlphaFoldDB" id="A0A2A2LIH1"/>
<gene>
    <name evidence="7" type="ORF">WR25_26552</name>
</gene>
<keyword evidence="3 6" id="KW-0812">Transmembrane</keyword>
<reference evidence="7 8" key="1">
    <citation type="journal article" date="2017" name="Curr. Biol.">
        <title>Genome architecture and evolution of a unichromosomal asexual nematode.</title>
        <authorList>
            <person name="Fradin H."/>
            <person name="Zegar C."/>
            <person name="Gutwein M."/>
            <person name="Lucas J."/>
            <person name="Kovtun M."/>
            <person name="Corcoran D."/>
            <person name="Baugh L.R."/>
            <person name="Kiontke K."/>
            <person name="Gunsalus K."/>
            <person name="Fitch D.H."/>
            <person name="Piano F."/>
        </authorList>
    </citation>
    <scope>NUCLEOTIDE SEQUENCE [LARGE SCALE GENOMIC DNA]</scope>
    <source>
        <strain evidence="7">PF1309</strain>
    </source>
</reference>
<dbReference type="InterPro" id="IPR036259">
    <property type="entry name" value="MFS_trans_sf"/>
</dbReference>
<evidence type="ECO:0000256" key="3">
    <source>
        <dbReference type="ARBA" id="ARBA00022692"/>
    </source>
</evidence>
<organism evidence="7 8">
    <name type="scientific">Diploscapter pachys</name>
    <dbReference type="NCBI Taxonomy" id="2018661"/>
    <lineage>
        <taxon>Eukaryota</taxon>
        <taxon>Metazoa</taxon>
        <taxon>Ecdysozoa</taxon>
        <taxon>Nematoda</taxon>
        <taxon>Chromadorea</taxon>
        <taxon>Rhabditida</taxon>
        <taxon>Rhabditina</taxon>
        <taxon>Rhabditomorpha</taxon>
        <taxon>Rhabditoidea</taxon>
        <taxon>Rhabditidae</taxon>
        <taxon>Diploscapter</taxon>
    </lineage>
</organism>
<dbReference type="PANTHER" id="PTHR23510">
    <property type="entry name" value="INNER MEMBRANE TRANSPORT PROTEIN YAJR"/>
    <property type="match status" value="1"/>
</dbReference>
<dbReference type="SUPFAM" id="SSF103473">
    <property type="entry name" value="MFS general substrate transporter"/>
    <property type="match status" value="1"/>
</dbReference>
<protein>
    <recommendedName>
        <fullName evidence="9">Major facilitator superfamily (MFS) profile domain-containing protein</fullName>
    </recommendedName>
</protein>
<evidence type="ECO:0000256" key="6">
    <source>
        <dbReference type="SAM" id="Phobius"/>
    </source>
</evidence>
<dbReference type="GO" id="GO:0022857">
    <property type="term" value="F:transmembrane transporter activity"/>
    <property type="evidence" value="ECO:0007669"/>
    <property type="project" value="InterPro"/>
</dbReference>
<keyword evidence="8" id="KW-1185">Reference proteome</keyword>
<feature type="transmembrane region" description="Helical" evidence="6">
    <location>
        <begin position="99"/>
        <end position="118"/>
    </location>
</feature>
<evidence type="ECO:0000256" key="2">
    <source>
        <dbReference type="ARBA" id="ARBA00022448"/>
    </source>
</evidence>
<keyword evidence="2" id="KW-0813">Transport</keyword>
<name>A0A2A2LIH1_9BILA</name>
<evidence type="ECO:0000256" key="1">
    <source>
        <dbReference type="ARBA" id="ARBA00004127"/>
    </source>
</evidence>
<feature type="transmembrane region" description="Helical" evidence="6">
    <location>
        <begin position="65"/>
        <end position="87"/>
    </location>
</feature>
<dbReference type="GO" id="GO:0012505">
    <property type="term" value="C:endomembrane system"/>
    <property type="evidence" value="ECO:0007669"/>
    <property type="project" value="UniProtKB-SubCell"/>
</dbReference>
<dbReference type="PANTHER" id="PTHR23510:SF3">
    <property type="entry name" value="MAJOR FACILITATOR SUPERFAMILY DOMAIN-CONTAINING PROTEIN 8"/>
    <property type="match status" value="1"/>
</dbReference>
<feature type="transmembrane region" description="Helical" evidence="6">
    <location>
        <begin position="29"/>
        <end position="53"/>
    </location>
</feature>
<comment type="subcellular location">
    <subcellularLocation>
        <location evidence="1">Endomembrane system</location>
        <topology evidence="1">Multi-pass membrane protein</topology>
    </subcellularLocation>
</comment>
<evidence type="ECO:0000313" key="8">
    <source>
        <dbReference type="Proteomes" id="UP000218231"/>
    </source>
</evidence>
<dbReference type="InterPro" id="IPR051068">
    <property type="entry name" value="MFS_Domain-Containing_Protein"/>
</dbReference>
<evidence type="ECO:0000256" key="5">
    <source>
        <dbReference type="ARBA" id="ARBA00023136"/>
    </source>
</evidence>
<dbReference type="STRING" id="2018661.A0A2A2LIH1"/>
<dbReference type="EMBL" id="LIAE01006711">
    <property type="protein sequence ID" value="PAV85992.1"/>
    <property type="molecule type" value="Genomic_DNA"/>
</dbReference>
<dbReference type="OrthoDB" id="370281at2759"/>
<keyword evidence="5 6" id="KW-0472">Membrane</keyword>
<accession>A0A2A2LIH1</accession>
<evidence type="ECO:0000256" key="4">
    <source>
        <dbReference type="ARBA" id="ARBA00022989"/>
    </source>
</evidence>
<evidence type="ECO:0008006" key="9">
    <source>
        <dbReference type="Google" id="ProtNLM"/>
    </source>
</evidence>